<dbReference type="Pfam" id="PF21576">
    <property type="entry name" value="T6SS_Tgi2PP"/>
    <property type="match status" value="1"/>
</dbReference>
<reference evidence="1 2" key="1">
    <citation type="submission" date="2020-10" db="EMBL/GenBank/DDBJ databases">
        <title>Genome analysis of Massilia species.</title>
        <authorList>
            <person name="Jung D.-H."/>
        </authorList>
    </citation>
    <scope>NUCLEOTIDE SEQUENCE [LARGE SCALE GENOMIC DNA]</scope>
    <source>
        <strain evidence="2">sipir</strain>
    </source>
</reference>
<proteinExistence type="predicted"/>
<evidence type="ECO:0000313" key="2">
    <source>
        <dbReference type="Proteomes" id="UP000831532"/>
    </source>
</evidence>
<evidence type="ECO:0000313" key="1">
    <source>
        <dbReference type="EMBL" id="UOD29210.1"/>
    </source>
</evidence>
<gene>
    <name evidence="1" type="ORF">INH39_27950</name>
</gene>
<evidence type="ECO:0008006" key="3">
    <source>
        <dbReference type="Google" id="ProtNLM"/>
    </source>
</evidence>
<keyword evidence="2" id="KW-1185">Reference proteome</keyword>
<organism evidence="1 2">
    <name type="scientific">Massilia violaceinigra</name>
    <dbReference type="NCBI Taxonomy" id="2045208"/>
    <lineage>
        <taxon>Bacteria</taxon>
        <taxon>Pseudomonadati</taxon>
        <taxon>Pseudomonadota</taxon>
        <taxon>Betaproteobacteria</taxon>
        <taxon>Burkholderiales</taxon>
        <taxon>Oxalobacteraceae</taxon>
        <taxon>Telluria group</taxon>
        <taxon>Massilia</taxon>
    </lineage>
</organism>
<dbReference type="RefSeq" id="WP_243490435.1">
    <property type="nucleotide sequence ID" value="NZ_CP063361.1"/>
</dbReference>
<sequence length="153" mass="16826">MVTISRLEALLLATGVLVCVPGSSQTFQPKEIHASGLTADQARQVLLVVLKHEKFDMSNPGMWIDGPWRGDRQGTQYRPGYYDFGVVYSNRKTHTSNVQGHFAVNASTGDVWNTVRCKRYGFAGLSTIQNVISARTGKKLASAQLAFDEIGCF</sequence>
<dbReference type="Proteomes" id="UP000831532">
    <property type="component" value="Chromosome"/>
</dbReference>
<dbReference type="Gene3D" id="3.10.450.170">
    <property type="entry name" value="type vi secretion system effector-immunity co pseudomonas protegens"/>
    <property type="match status" value="1"/>
</dbReference>
<name>A0ABY4A371_9BURK</name>
<accession>A0ABY4A371</accession>
<dbReference type="InterPro" id="IPR049066">
    <property type="entry name" value="T6SS_Tgi2PP"/>
</dbReference>
<dbReference type="EMBL" id="CP063361">
    <property type="protein sequence ID" value="UOD29210.1"/>
    <property type="molecule type" value="Genomic_DNA"/>
</dbReference>
<protein>
    <recommendedName>
        <fullName evidence="3">Secreted protein</fullName>
    </recommendedName>
</protein>